<dbReference type="Proteomes" id="UP001454036">
    <property type="component" value="Unassembled WGS sequence"/>
</dbReference>
<comment type="caution">
    <text evidence="1">The sequence shown here is derived from an EMBL/GenBank/DDBJ whole genome shotgun (WGS) entry which is preliminary data.</text>
</comment>
<proteinExistence type="predicted"/>
<reference evidence="1 2" key="1">
    <citation type="submission" date="2024-01" db="EMBL/GenBank/DDBJ databases">
        <title>The complete chloroplast genome sequence of Lithospermum erythrorhizon: insights into the phylogenetic relationship among Boraginaceae species and the maternal lineages of purple gromwells.</title>
        <authorList>
            <person name="Okada T."/>
            <person name="Watanabe K."/>
        </authorList>
    </citation>
    <scope>NUCLEOTIDE SEQUENCE [LARGE SCALE GENOMIC DNA]</scope>
</reference>
<sequence>MGTLQGTCLNNLGYFQILEFSTLIPVEFVALFHINSTNVGGNTGGFLSLDSDVVEEEAEVVARDQGW</sequence>
<evidence type="ECO:0000313" key="1">
    <source>
        <dbReference type="EMBL" id="GAA0175063.1"/>
    </source>
</evidence>
<dbReference type="EMBL" id="BAABME010009380">
    <property type="protein sequence ID" value="GAA0175063.1"/>
    <property type="molecule type" value="Genomic_DNA"/>
</dbReference>
<dbReference type="AlphaFoldDB" id="A0AAV3RIQ8"/>
<protein>
    <submittedName>
        <fullName evidence="1">Uncharacterized protein</fullName>
    </submittedName>
</protein>
<evidence type="ECO:0000313" key="2">
    <source>
        <dbReference type="Proteomes" id="UP001454036"/>
    </source>
</evidence>
<accession>A0AAV3RIQ8</accession>
<organism evidence="1 2">
    <name type="scientific">Lithospermum erythrorhizon</name>
    <name type="common">Purple gromwell</name>
    <name type="synonym">Lithospermum officinale var. erythrorhizon</name>
    <dbReference type="NCBI Taxonomy" id="34254"/>
    <lineage>
        <taxon>Eukaryota</taxon>
        <taxon>Viridiplantae</taxon>
        <taxon>Streptophyta</taxon>
        <taxon>Embryophyta</taxon>
        <taxon>Tracheophyta</taxon>
        <taxon>Spermatophyta</taxon>
        <taxon>Magnoliopsida</taxon>
        <taxon>eudicotyledons</taxon>
        <taxon>Gunneridae</taxon>
        <taxon>Pentapetalae</taxon>
        <taxon>asterids</taxon>
        <taxon>lamiids</taxon>
        <taxon>Boraginales</taxon>
        <taxon>Boraginaceae</taxon>
        <taxon>Boraginoideae</taxon>
        <taxon>Lithospermeae</taxon>
        <taxon>Lithospermum</taxon>
    </lineage>
</organism>
<gene>
    <name evidence="1" type="ORF">LIER_28317</name>
</gene>
<keyword evidence="2" id="KW-1185">Reference proteome</keyword>
<name>A0AAV3RIQ8_LITER</name>